<dbReference type="SUPFAM" id="SSF56281">
    <property type="entry name" value="Metallo-hydrolase/oxidoreductase"/>
    <property type="match status" value="1"/>
</dbReference>
<dbReference type="PANTHER" id="PTHR43223:SF1">
    <property type="entry name" value="ALKYL_ARYL-SULFATASE BDS1"/>
    <property type="match status" value="1"/>
</dbReference>
<protein>
    <submittedName>
        <fullName evidence="3">Beta-lactamase-like domain protein</fullName>
    </submittedName>
</protein>
<dbReference type="AlphaFoldDB" id="M5S9W7"/>
<dbReference type="Pfam" id="PF00753">
    <property type="entry name" value="Lactamase_B"/>
    <property type="match status" value="1"/>
</dbReference>
<dbReference type="SMART" id="SM00849">
    <property type="entry name" value="Lactamase_B"/>
    <property type="match status" value="1"/>
</dbReference>
<accession>M5S9W7</accession>
<feature type="region of interest" description="Disordered" evidence="1">
    <location>
        <begin position="140"/>
        <end position="171"/>
    </location>
</feature>
<proteinExistence type="predicted"/>
<dbReference type="GO" id="GO:0046983">
    <property type="term" value="F:protein dimerization activity"/>
    <property type="evidence" value="ECO:0007669"/>
    <property type="project" value="InterPro"/>
</dbReference>
<name>M5S9W7_9BACT</name>
<organism evidence="3 4">
    <name type="scientific">Rhodopirellula maiorica SM1</name>
    <dbReference type="NCBI Taxonomy" id="1265738"/>
    <lineage>
        <taxon>Bacteria</taxon>
        <taxon>Pseudomonadati</taxon>
        <taxon>Planctomycetota</taxon>
        <taxon>Planctomycetia</taxon>
        <taxon>Pirellulales</taxon>
        <taxon>Pirellulaceae</taxon>
        <taxon>Novipirellula</taxon>
    </lineage>
</organism>
<keyword evidence="4" id="KW-1185">Reference proteome</keyword>
<dbReference type="GO" id="GO:0018909">
    <property type="term" value="P:dodecyl sulfate metabolic process"/>
    <property type="evidence" value="ECO:0007669"/>
    <property type="project" value="InterPro"/>
</dbReference>
<dbReference type="InterPro" id="IPR044097">
    <property type="entry name" value="Bds1/SdsA1_MBL-fold"/>
</dbReference>
<dbReference type="EMBL" id="ANOG01000010">
    <property type="protein sequence ID" value="EMI22974.1"/>
    <property type="molecule type" value="Genomic_DNA"/>
</dbReference>
<dbReference type="Proteomes" id="UP000011991">
    <property type="component" value="Unassembled WGS sequence"/>
</dbReference>
<dbReference type="InterPro" id="IPR052195">
    <property type="entry name" value="Bact_Alkyl/Aryl-Sulfatase"/>
</dbReference>
<sequence>MVANGQTQVEPDTALRMLNAQQQQFEQGIVKVADNVFTAVGFHGANTSMIVGTDGVIIVDTLFGPTSAAKAAEAFRQYSEKPVKAIVYTHSHGDHIGGASAFVGDERPDIYATDRFGSAEGVNKAVDPVKMKRNVRQFGRKLSPPESTNRGVAPANTHDSDRGEGYLPPTVTVPDSGLKTTIAGVEIEFHIGPGETDDAMFIWLPKEKVLLAGDNFYSSFPNLYAIRGTAYRDVLSWSESVAKMAEFKPHVLVPGHTMPIQGQEAATAALKDYSEAIRSVYDQTVRGINAGKSPDQLAHEVKLPEHLQDKPYLIEFYGSVPHAVRAIYAGLLGWYDGNPTTLNPLQPKLKARKIAELAGGTKKLTEQMKSALEKKDFQWALELADHVKWLDDGNKKLARKVKITALRGLAAREYNAPNRNYYLSYANELESGHLSEVWF</sequence>
<gene>
    <name evidence="3" type="ORF">RMSM_00084</name>
</gene>
<dbReference type="Gene3D" id="1.25.40.880">
    <property type="entry name" value="Alkyl sulfatase, dimerisation domain"/>
    <property type="match status" value="1"/>
</dbReference>
<dbReference type="InterPro" id="IPR001279">
    <property type="entry name" value="Metallo-B-lactamas"/>
</dbReference>
<evidence type="ECO:0000256" key="1">
    <source>
        <dbReference type="SAM" id="MobiDB-lite"/>
    </source>
</evidence>
<dbReference type="GO" id="GO:0018741">
    <property type="term" value="F:linear primary-alkylsulfatase activity"/>
    <property type="evidence" value="ECO:0007669"/>
    <property type="project" value="InterPro"/>
</dbReference>
<dbReference type="Gene3D" id="3.60.15.30">
    <property type="entry name" value="Metallo-beta-lactamase domain"/>
    <property type="match status" value="1"/>
</dbReference>
<dbReference type="CDD" id="cd07710">
    <property type="entry name" value="arylsulfatase_Sdsa1-like_MBL-fold"/>
    <property type="match status" value="1"/>
</dbReference>
<dbReference type="PANTHER" id="PTHR43223">
    <property type="entry name" value="ALKYL/ARYL-SULFATASE"/>
    <property type="match status" value="1"/>
</dbReference>
<comment type="caution">
    <text evidence="3">The sequence shown here is derived from an EMBL/GenBank/DDBJ whole genome shotgun (WGS) entry which is preliminary data.</text>
</comment>
<evidence type="ECO:0000259" key="2">
    <source>
        <dbReference type="SMART" id="SM00849"/>
    </source>
</evidence>
<evidence type="ECO:0000313" key="3">
    <source>
        <dbReference type="EMBL" id="EMI22974.1"/>
    </source>
</evidence>
<reference evidence="3 4" key="1">
    <citation type="journal article" date="2013" name="Mar. Genomics">
        <title>Expression of sulfatases in Rhodopirellula baltica and the diversity of sulfatases in the genus Rhodopirellula.</title>
        <authorList>
            <person name="Wegner C.E."/>
            <person name="Richter-Heitmann T."/>
            <person name="Klindworth A."/>
            <person name="Klockow C."/>
            <person name="Richter M."/>
            <person name="Achstetter T."/>
            <person name="Glockner F.O."/>
            <person name="Harder J."/>
        </authorList>
    </citation>
    <scope>NUCLEOTIDE SEQUENCE [LARGE SCALE GENOMIC DNA]</scope>
    <source>
        <strain evidence="3 4">SM1</strain>
    </source>
</reference>
<feature type="domain" description="Metallo-beta-lactamase" evidence="2">
    <location>
        <begin position="44"/>
        <end position="256"/>
    </location>
</feature>
<dbReference type="InterPro" id="IPR038536">
    <property type="entry name" value="Alkyl/aryl-sulf_dimr_sf"/>
</dbReference>
<evidence type="ECO:0000313" key="4">
    <source>
        <dbReference type="Proteomes" id="UP000011991"/>
    </source>
</evidence>
<dbReference type="InterPro" id="IPR029228">
    <property type="entry name" value="Alkyl_sulf_dimr"/>
</dbReference>
<dbReference type="PATRIC" id="fig|1265738.3.peg.84"/>
<dbReference type="InterPro" id="IPR036866">
    <property type="entry name" value="RibonucZ/Hydroxyglut_hydro"/>
</dbReference>
<dbReference type="Pfam" id="PF14863">
    <property type="entry name" value="Alkyl_sulf_dimr"/>
    <property type="match status" value="1"/>
</dbReference>